<feature type="region of interest" description="Disordered" evidence="1">
    <location>
        <begin position="15"/>
        <end position="34"/>
    </location>
</feature>
<gene>
    <name evidence="2" type="ORF">CLV89_1269</name>
</gene>
<dbReference type="Pfam" id="PF14384">
    <property type="entry name" value="BrnA_antitoxin"/>
    <property type="match status" value="1"/>
</dbReference>
<evidence type="ECO:0000256" key="1">
    <source>
        <dbReference type="SAM" id="MobiDB-lite"/>
    </source>
</evidence>
<evidence type="ECO:0000313" key="2">
    <source>
        <dbReference type="EMBL" id="PRZ43811.1"/>
    </source>
</evidence>
<dbReference type="AlphaFoldDB" id="A0A2T1A5D5"/>
<protein>
    <submittedName>
        <fullName evidence="2">BrnA antitoxin of type II toxin-antitoxin system</fullName>
    </submittedName>
</protein>
<proteinExistence type="predicted"/>
<comment type="caution">
    <text evidence="2">The sequence shown here is derived from an EMBL/GenBank/DDBJ whole genome shotgun (WGS) entry which is preliminary data.</text>
</comment>
<sequence length="97" mass="11074">MTNIKNISLDEIRAMKDSGQLKDTPEDAPTKDMPDGFWDDAKVVKRAKKKSVHLRIDPDVLEFFQADGPGHLTRMNDVLRSYMIAKKEKSHHQHSGD</sequence>
<accession>A0A2T1A5D5</accession>
<dbReference type="InterPro" id="IPR025528">
    <property type="entry name" value="BrnA_antitoxin"/>
</dbReference>
<name>A0A2T1A5D5_TRISK</name>
<reference evidence="2 3" key="1">
    <citation type="submission" date="2018-03" db="EMBL/GenBank/DDBJ databases">
        <title>Genomic Encyclopedia of Archaeal and Bacterial Type Strains, Phase II (KMG-II): from individual species to whole genera.</title>
        <authorList>
            <person name="Goeker M."/>
        </authorList>
    </citation>
    <scope>NUCLEOTIDE SEQUENCE [LARGE SCALE GENOMIC DNA]</scope>
    <source>
        <strain evidence="2 3">DSM 25328</strain>
    </source>
</reference>
<evidence type="ECO:0000313" key="3">
    <source>
        <dbReference type="Proteomes" id="UP000237718"/>
    </source>
</evidence>
<dbReference type="RefSeq" id="WP_243395106.1">
    <property type="nucleotide sequence ID" value="NZ_PVUF01000026.1"/>
</dbReference>
<dbReference type="Proteomes" id="UP000237718">
    <property type="component" value="Unassembled WGS sequence"/>
</dbReference>
<organism evidence="2 3">
    <name type="scientific">Tritonibacter scottomollicae</name>
    <name type="common">Epibacterium scottomollicae</name>
    <dbReference type="NCBI Taxonomy" id="483013"/>
    <lineage>
        <taxon>Bacteria</taxon>
        <taxon>Pseudomonadati</taxon>
        <taxon>Pseudomonadota</taxon>
        <taxon>Alphaproteobacteria</taxon>
        <taxon>Rhodobacterales</taxon>
        <taxon>Paracoccaceae</taxon>
        <taxon>Tritonibacter</taxon>
    </lineage>
</organism>
<dbReference type="EMBL" id="PVUF01000026">
    <property type="protein sequence ID" value="PRZ43811.1"/>
    <property type="molecule type" value="Genomic_DNA"/>
</dbReference>